<dbReference type="GO" id="GO:0032541">
    <property type="term" value="C:cortical endoplasmic reticulum"/>
    <property type="evidence" value="ECO:0007669"/>
    <property type="project" value="EnsemblFungi"/>
</dbReference>
<dbReference type="AlphaFoldDB" id="A0A0W0CWJ9"/>
<reference evidence="2 3" key="1">
    <citation type="submission" date="2015-10" db="EMBL/GenBank/DDBJ databases">
        <title>Draft genomes sequences of Candida glabrata isolates 1A, 1B, 2A, 2B, 3A and 3B.</title>
        <authorList>
            <person name="Haavelsrud O.E."/>
            <person name="Gaustad P."/>
        </authorList>
    </citation>
    <scope>NUCLEOTIDE SEQUENCE [LARGE SCALE GENOMIC DNA]</scope>
    <source>
        <strain evidence="2">910700640</strain>
    </source>
</reference>
<protein>
    <submittedName>
        <fullName evidence="2">Seipin</fullName>
    </submittedName>
</protein>
<dbReference type="VEuPathDB" id="FungiDB:B1J91_M09933g"/>
<evidence type="ECO:0000313" key="2">
    <source>
        <dbReference type="EMBL" id="KTB01936.1"/>
    </source>
</evidence>
<dbReference type="GO" id="GO:1990044">
    <property type="term" value="P:protein localization to lipid droplet"/>
    <property type="evidence" value="ECO:0007669"/>
    <property type="project" value="EnsemblFungi"/>
</dbReference>
<keyword evidence="1" id="KW-1133">Transmembrane helix</keyword>
<dbReference type="EMBL" id="LLZZ01000128">
    <property type="protein sequence ID" value="KTB01936.1"/>
    <property type="molecule type" value="Genomic_DNA"/>
</dbReference>
<keyword evidence="1" id="KW-0812">Transmembrane</keyword>
<dbReference type="GO" id="GO:0005811">
    <property type="term" value="C:lipid droplet"/>
    <property type="evidence" value="ECO:0007669"/>
    <property type="project" value="EnsemblFungi"/>
</dbReference>
<dbReference type="VEuPathDB" id="FungiDB:GWK60_M09889"/>
<feature type="transmembrane region" description="Helical" evidence="1">
    <location>
        <begin position="236"/>
        <end position="263"/>
    </location>
</feature>
<dbReference type="Proteomes" id="UP000054886">
    <property type="component" value="Unassembled WGS sequence"/>
</dbReference>
<feature type="transmembrane region" description="Helical" evidence="1">
    <location>
        <begin position="14"/>
        <end position="37"/>
    </location>
</feature>
<dbReference type="GO" id="GO:0090155">
    <property type="term" value="P:negative regulation of sphingolipid biosynthetic process"/>
    <property type="evidence" value="ECO:0007669"/>
    <property type="project" value="EnsemblFungi"/>
</dbReference>
<dbReference type="GO" id="GO:0005789">
    <property type="term" value="C:endoplasmic reticulum membrane"/>
    <property type="evidence" value="ECO:0007669"/>
    <property type="project" value="EnsemblFungi"/>
</dbReference>
<sequence length="273" mass="31126">MKFNLTRPFQIAQWVSYILGVGILQIVVILPLAVLLFHDFYTRLLPSDSSVWVPLDNFNSNASGLNTRFKQGIVCVSPDKQLPGLKPNGLSQPIALRCHTNYKLDMKLEFYCHSLDAIGNSKGTDLQYAVVSLSDDSNLFYRYRQPVICRNQGATNVLEGNNHAKSRMEVLRNEWLNSLSLEDIADISPQLENIEISIDLPNSNGEILLEPTSGILLRRSFEQGLRNWMLRRWRTTYIIGTAVFYISLSFIFVITCMATFLIFTKVYGKHQKQ</sequence>
<name>A0A0W0CWJ9_CANGB</name>
<accession>A0A0W0CWJ9</accession>
<dbReference type="GO" id="GO:0055091">
    <property type="term" value="P:phospholipid homeostasis"/>
    <property type="evidence" value="ECO:0007669"/>
    <property type="project" value="EnsemblFungi"/>
</dbReference>
<dbReference type="GO" id="GO:0042802">
    <property type="term" value="F:identical protein binding"/>
    <property type="evidence" value="ECO:0007669"/>
    <property type="project" value="EnsemblFungi"/>
</dbReference>
<evidence type="ECO:0000313" key="3">
    <source>
        <dbReference type="Proteomes" id="UP000054886"/>
    </source>
</evidence>
<gene>
    <name evidence="2" type="ORF">AO440_004281</name>
</gene>
<dbReference type="VEuPathDB" id="FungiDB:GVI51_M09911"/>
<dbReference type="VEuPathDB" id="FungiDB:CAGL0M09933g"/>
<keyword evidence="1" id="KW-0472">Membrane</keyword>
<dbReference type="GO" id="GO:0055090">
    <property type="term" value="P:acylglycerol homeostasis"/>
    <property type="evidence" value="ECO:0007669"/>
    <property type="project" value="EnsemblFungi"/>
</dbReference>
<dbReference type="CDD" id="cd23994">
    <property type="entry name" value="Seipin_Sei1_like"/>
    <property type="match status" value="1"/>
</dbReference>
<dbReference type="GO" id="GO:0140042">
    <property type="term" value="P:lipid droplet formation"/>
    <property type="evidence" value="ECO:0007669"/>
    <property type="project" value="EnsemblFungi"/>
</dbReference>
<evidence type="ECO:0000256" key="1">
    <source>
        <dbReference type="SAM" id="Phobius"/>
    </source>
</evidence>
<organism evidence="2 3">
    <name type="scientific">Candida glabrata</name>
    <name type="common">Yeast</name>
    <name type="synonym">Torulopsis glabrata</name>
    <dbReference type="NCBI Taxonomy" id="5478"/>
    <lineage>
        <taxon>Eukaryota</taxon>
        <taxon>Fungi</taxon>
        <taxon>Dikarya</taxon>
        <taxon>Ascomycota</taxon>
        <taxon>Saccharomycotina</taxon>
        <taxon>Saccharomycetes</taxon>
        <taxon>Saccharomycetales</taxon>
        <taxon>Saccharomycetaceae</taxon>
        <taxon>Nakaseomyces</taxon>
    </lineage>
</organism>
<dbReference type="GO" id="GO:0046889">
    <property type="term" value="P:positive regulation of lipid biosynthetic process"/>
    <property type="evidence" value="ECO:0007669"/>
    <property type="project" value="EnsemblFungi"/>
</dbReference>
<comment type="caution">
    <text evidence="2">The sequence shown here is derived from an EMBL/GenBank/DDBJ whole genome shotgun (WGS) entry which is preliminary data.</text>
</comment>
<proteinExistence type="predicted"/>